<dbReference type="CDD" id="cd00090">
    <property type="entry name" value="HTH_ARSR"/>
    <property type="match status" value="1"/>
</dbReference>
<keyword evidence="1" id="KW-0805">Transcription regulation</keyword>
<dbReference type="GO" id="GO:0003700">
    <property type="term" value="F:DNA-binding transcription factor activity"/>
    <property type="evidence" value="ECO:0007669"/>
    <property type="project" value="InterPro"/>
</dbReference>
<dbReference type="Gene3D" id="1.10.10.10">
    <property type="entry name" value="Winged helix-like DNA-binding domain superfamily/Winged helix DNA-binding domain"/>
    <property type="match status" value="1"/>
</dbReference>
<dbReference type="OrthoDB" id="11368at2157"/>
<sequence length="124" mass="13435">MSGLLPSETQRDGAEDVDDVRVLPIEDEEAARLLNCLSSDTARSTLSALHDDASTASELADAVGTSLQNVRHHLQNLRDADLVRVVGTRYSVKGREMNVYAPTRESLVVCVGDPSTTDGRPDDR</sequence>
<organism evidence="5 6">
    <name type="scientific">Halobellus clavatus</name>
    <dbReference type="NCBI Taxonomy" id="660517"/>
    <lineage>
        <taxon>Archaea</taxon>
        <taxon>Methanobacteriati</taxon>
        <taxon>Methanobacteriota</taxon>
        <taxon>Stenosarchaea group</taxon>
        <taxon>Halobacteria</taxon>
        <taxon>Halobacteriales</taxon>
        <taxon>Haloferacaceae</taxon>
        <taxon>Halobellus</taxon>
    </lineage>
</organism>
<name>A0A1H3CH09_9EURY</name>
<proteinExistence type="predicted"/>
<dbReference type="InterPro" id="IPR001845">
    <property type="entry name" value="HTH_ArsR_DNA-bd_dom"/>
</dbReference>
<dbReference type="InterPro" id="IPR036388">
    <property type="entry name" value="WH-like_DNA-bd_sf"/>
</dbReference>
<keyword evidence="6" id="KW-1185">Reference proteome</keyword>
<evidence type="ECO:0000259" key="4">
    <source>
        <dbReference type="SMART" id="SM00418"/>
    </source>
</evidence>
<dbReference type="InterPro" id="IPR011991">
    <property type="entry name" value="ArsR-like_HTH"/>
</dbReference>
<evidence type="ECO:0000313" key="5">
    <source>
        <dbReference type="EMBL" id="SDX53413.1"/>
    </source>
</evidence>
<keyword evidence="2" id="KW-0238">DNA-binding</keyword>
<gene>
    <name evidence="5" type="ORF">SAMN04487946_10113</name>
</gene>
<evidence type="ECO:0000256" key="2">
    <source>
        <dbReference type="ARBA" id="ARBA00023125"/>
    </source>
</evidence>
<evidence type="ECO:0000256" key="1">
    <source>
        <dbReference type="ARBA" id="ARBA00023015"/>
    </source>
</evidence>
<dbReference type="RefSeq" id="WP_089763803.1">
    <property type="nucleotide sequence ID" value="NZ_FNPB01000001.1"/>
</dbReference>
<dbReference type="SMART" id="SM00418">
    <property type="entry name" value="HTH_ARSR"/>
    <property type="match status" value="1"/>
</dbReference>
<dbReference type="InterPro" id="IPR051011">
    <property type="entry name" value="Metal_resp_trans_reg"/>
</dbReference>
<dbReference type="InterPro" id="IPR036390">
    <property type="entry name" value="WH_DNA-bd_sf"/>
</dbReference>
<feature type="domain" description="HTH arsR-type" evidence="4">
    <location>
        <begin position="32"/>
        <end position="105"/>
    </location>
</feature>
<dbReference type="STRING" id="660517.SAMN04487946_10113"/>
<dbReference type="Proteomes" id="UP000199170">
    <property type="component" value="Unassembled WGS sequence"/>
</dbReference>
<accession>A0A1H3CH09</accession>
<evidence type="ECO:0000313" key="6">
    <source>
        <dbReference type="Proteomes" id="UP000199170"/>
    </source>
</evidence>
<dbReference type="Pfam" id="PF12840">
    <property type="entry name" value="HTH_20"/>
    <property type="match status" value="1"/>
</dbReference>
<keyword evidence="3" id="KW-0804">Transcription</keyword>
<dbReference type="PANTHER" id="PTHR43132:SF2">
    <property type="entry name" value="ARSENICAL RESISTANCE OPERON REPRESSOR ARSR-RELATED"/>
    <property type="match status" value="1"/>
</dbReference>
<dbReference type="GO" id="GO:0003677">
    <property type="term" value="F:DNA binding"/>
    <property type="evidence" value="ECO:0007669"/>
    <property type="project" value="UniProtKB-KW"/>
</dbReference>
<dbReference type="EMBL" id="FNPB01000001">
    <property type="protein sequence ID" value="SDX53413.1"/>
    <property type="molecule type" value="Genomic_DNA"/>
</dbReference>
<dbReference type="PANTHER" id="PTHR43132">
    <property type="entry name" value="ARSENICAL RESISTANCE OPERON REPRESSOR ARSR-RELATED"/>
    <property type="match status" value="1"/>
</dbReference>
<protein>
    <submittedName>
        <fullName evidence="5">Helix-turn-helix domain-containing protein</fullName>
    </submittedName>
</protein>
<dbReference type="AlphaFoldDB" id="A0A1H3CH09"/>
<reference evidence="6" key="1">
    <citation type="submission" date="2016-10" db="EMBL/GenBank/DDBJ databases">
        <authorList>
            <person name="Varghese N."/>
            <person name="Submissions S."/>
        </authorList>
    </citation>
    <scope>NUCLEOTIDE SEQUENCE [LARGE SCALE GENOMIC DNA]</scope>
    <source>
        <strain evidence="6">CGMCC 1.10118</strain>
    </source>
</reference>
<evidence type="ECO:0000256" key="3">
    <source>
        <dbReference type="ARBA" id="ARBA00023163"/>
    </source>
</evidence>
<dbReference type="SUPFAM" id="SSF46785">
    <property type="entry name" value="Winged helix' DNA-binding domain"/>
    <property type="match status" value="1"/>
</dbReference>